<dbReference type="Proteomes" id="UP000075243">
    <property type="component" value="Chromosome 11"/>
</dbReference>
<reference evidence="1 2" key="1">
    <citation type="journal article" date="2012" name="Nat. Biotechnol.">
        <title>Draft genome sequence of pigeonpea (Cajanus cajan), an orphan legume crop of resource-poor farmers.</title>
        <authorList>
            <person name="Varshney R.K."/>
            <person name="Chen W."/>
            <person name="Li Y."/>
            <person name="Bharti A.K."/>
            <person name="Saxena R.K."/>
            <person name="Schlueter J.A."/>
            <person name="Donoghue M.T."/>
            <person name="Azam S."/>
            <person name="Fan G."/>
            <person name="Whaley A.M."/>
            <person name="Farmer A.D."/>
            <person name="Sheridan J."/>
            <person name="Iwata A."/>
            <person name="Tuteja R."/>
            <person name="Penmetsa R.V."/>
            <person name="Wu W."/>
            <person name="Upadhyaya H.D."/>
            <person name="Yang S.P."/>
            <person name="Shah T."/>
            <person name="Saxena K.B."/>
            <person name="Michael T."/>
            <person name="McCombie W.R."/>
            <person name="Yang B."/>
            <person name="Zhang G."/>
            <person name="Yang H."/>
            <person name="Wang J."/>
            <person name="Spillane C."/>
            <person name="Cook D.R."/>
            <person name="May G.D."/>
            <person name="Xu X."/>
            <person name="Jackson S.A."/>
        </authorList>
    </citation>
    <scope>NUCLEOTIDE SEQUENCE [LARGE SCALE GENOMIC DNA]</scope>
    <source>
        <strain evidence="2">cv. Asha</strain>
    </source>
</reference>
<dbReference type="AlphaFoldDB" id="A0A151SS32"/>
<evidence type="ECO:0000313" key="2">
    <source>
        <dbReference type="Proteomes" id="UP000075243"/>
    </source>
</evidence>
<evidence type="ECO:0008006" key="3">
    <source>
        <dbReference type="Google" id="ProtNLM"/>
    </source>
</evidence>
<proteinExistence type="predicted"/>
<protein>
    <recommendedName>
        <fullName evidence="3">RNase H type-1 domain-containing protein</fullName>
    </recommendedName>
</protein>
<sequence>MTTWSIELSEYGIKYDSRGPLQAQCLVDFVAKLTSPIATEDQSGILHVDGLSNIKGSGARIILEGPNEMMLELTIKFDFQGTNNQDEHEALLAGLRLAQIWPSYKSITKLAQIWPSYKSITKLAQIWPSYKSITKLAQIWPSYKSILKLAQIWPIMN</sequence>
<gene>
    <name evidence="1" type="ORF">KK1_003892</name>
</gene>
<accession>A0A151SS32</accession>
<name>A0A151SS32_CAJCA</name>
<dbReference type="EMBL" id="CM003613">
    <property type="protein sequence ID" value="KYP57627.1"/>
    <property type="molecule type" value="Genomic_DNA"/>
</dbReference>
<evidence type="ECO:0000313" key="1">
    <source>
        <dbReference type="EMBL" id="KYP57627.1"/>
    </source>
</evidence>
<dbReference type="Gramene" id="C.cajan_03811.t">
    <property type="protein sequence ID" value="C.cajan_03811.t.cds1"/>
    <property type="gene ID" value="C.cajan_03811"/>
</dbReference>
<dbReference type="PANTHER" id="PTHR48475:SF2">
    <property type="entry name" value="RIBONUCLEASE H"/>
    <property type="match status" value="1"/>
</dbReference>
<keyword evidence="2" id="KW-1185">Reference proteome</keyword>
<organism evidence="1 2">
    <name type="scientific">Cajanus cajan</name>
    <name type="common">Pigeon pea</name>
    <name type="synonym">Cajanus indicus</name>
    <dbReference type="NCBI Taxonomy" id="3821"/>
    <lineage>
        <taxon>Eukaryota</taxon>
        <taxon>Viridiplantae</taxon>
        <taxon>Streptophyta</taxon>
        <taxon>Embryophyta</taxon>
        <taxon>Tracheophyta</taxon>
        <taxon>Spermatophyta</taxon>
        <taxon>Magnoliopsida</taxon>
        <taxon>eudicotyledons</taxon>
        <taxon>Gunneridae</taxon>
        <taxon>Pentapetalae</taxon>
        <taxon>rosids</taxon>
        <taxon>fabids</taxon>
        <taxon>Fabales</taxon>
        <taxon>Fabaceae</taxon>
        <taxon>Papilionoideae</taxon>
        <taxon>50 kb inversion clade</taxon>
        <taxon>NPAAA clade</taxon>
        <taxon>indigoferoid/millettioid clade</taxon>
        <taxon>Phaseoleae</taxon>
        <taxon>Cajanus</taxon>
    </lineage>
</organism>
<dbReference type="PANTHER" id="PTHR48475">
    <property type="entry name" value="RIBONUCLEASE H"/>
    <property type="match status" value="1"/>
</dbReference>